<evidence type="ECO:0000313" key="3">
    <source>
        <dbReference type="EMBL" id="GGE51455.1"/>
    </source>
</evidence>
<dbReference type="AlphaFoldDB" id="A0A917EK01"/>
<dbReference type="Gene3D" id="1.10.10.10">
    <property type="entry name" value="Winged helix-like DNA-binding domain superfamily/Winged helix DNA-binding domain"/>
    <property type="match status" value="1"/>
</dbReference>
<dbReference type="InterPro" id="IPR036390">
    <property type="entry name" value="WH_DNA-bd_sf"/>
</dbReference>
<dbReference type="EMBL" id="BMFJ01000004">
    <property type="protein sequence ID" value="GGE51455.1"/>
    <property type="molecule type" value="Genomic_DNA"/>
</dbReference>
<evidence type="ECO:0000313" key="4">
    <source>
        <dbReference type="Proteomes" id="UP000612855"/>
    </source>
</evidence>
<dbReference type="Pfam" id="PF03428">
    <property type="entry name" value="RP-C"/>
    <property type="match status" value="1"/>
</dbReference>
<dbReference type="InterPro" id="IPR036388">
    <property type="entry name" value="WH-like_DNA-bd_sf"/>
</dbReference>
<dbReference type="Pfam" id="PF11800">
    <property type="entry name" value="RP-C_C"/>
    <property type="match status" value="1"/>
</dbReference>
<dbReference type="InterPro" id="IPR047611">
    <property type="entry name" value="RepABC_RepC"/>
</dbReference>
<keyword evidence="4" id="KW-1185">Reference proteome</keyword>
<dbReference type="InterPro" id="IPR005090">
    <property type="entry name" value="RepC_N"/>
</dbReference>
<accession>A0A917EK01</accession>
<gene>
    <name evidence="3" type="ORF">GCM10011360_43010</name>
</gene>
<dbReference type="SUPFAM" id="SSF46785">
    <property type="entry name" value="Winged helix' DNA-binding domain"/>
    <property type="match status" value="1"/>
</dbReference>
<evidence type="ECO:0000259" key="1">
    <source>
        <dbReference type="Pfam" id="PF03428"/>
    </source>
</evidence>
<dbReference type="NCBIfam" id="NF040974">
    <property type="entry name" value="RepABC_RepC"/>
    <property type="match status" value="1"/>
</dbReference>
<dbReference type="InterPro" id="IPR021760">
    <property type="entry name" value="RepC_C"/>
</dbReference>
<feature type="domain" description="Plasmid replication protein C C-terminal" evidence="2">
    <location>
        <begin position="277"/>
        <end position="369"/>
    </location>
</feature>
<dbReference type="Proteomes" id="UP000612855">
    <property type="component" value="Unassembled WGS sequence"/>
</dbReference>
<organism evidence="3 4">
    <name type="scientific">Primorskyibacter flagellatus</name>
    <dbReference type="NCBI Taxonomy" id="1387277"/>
    <lineage>
        <taxon>Bacteria</taxon>
        <taxon>Pseudomonadati</taxon>
        <taxon>Pseudomonadota</taxon>
        <taxon>Alphaproteobacteria</taxon>
        <taxon>Rhodobacterales</taxon>
        <taxon>Roseobacteraceae</taxon>
        <taxon>Primorskyibacter</taxon>
    </lineage>
</organism>
<evidence type="ECO:0000259" key="2">
    <source>
        <dbReference type="Pfam" id="PF11800"/>
    </source>
</evidence>
<sequence>MTYIPQVPFRRPTNCARTMAPRTPKPQAGTTADKWQVLRDLVTGRAALGLSDRDLAVLQALLSFHPPQMLDAGSDLVVFPSNASICDRLNGMPCSTMRRHLARLVDAGVLIRRDSPNGKRYARRYGGNRVAYGFDLSALLARAGEFAMLADQAREEADRIRALRERVSLMRRDLAAYVEDGRLHAPDRANWDALSDLAILTARALRRKLDLPALERMEEALIAAIEPMIPCAGPVETEELSTSDAPIEQHQHKTDIDSFVKKEPPVPLAPNSDGISLHDVLDRCSEIQVYAPEPIRTWEGLFRAAETIAPMTGIALPVWEEAKLRLGVREASIALAIMLERYREVRSPSAYMRALGLKALAGTYRPARISYPSEKHAA</sequence>
<protein>
    <submittedName>
        <fullName evidence="3">Replication initiation protein</fullName>
    </submittedName>
</protein>
<feature type="domain" description="Plasmid replication protein C N-terminal" evidence="1">
    <location>
        <begin position="23"/>
        <end position="180"/>
    </location>
</feature>
<dbReference type="RefSeq" id="WP_188479782.1">
    <property type="nucleotide sequence ID" value="NZ_BMFJ01000004.1"/>
</dbReference>
<comment type="caution">
    <text evidence="3">The sequence shown here is derived from an EMBL/GenBank/DDBJ whole genome shotgun (WGS) entry which is preliminary data.</text>
</comment>
<name>A0A917EK01_9RHOB</name>
<reference evidence="4" key="1">
    <citation type="journal article" date="2019" name="Int. J. Syst. Evol. Microbiol.">
        <title>The Global Catalogue of Microorganisms (GCM) 10K type strain sequencing project: providing services to taxonomists for standard genome sequencing and annotation.</title>
        <authorList>
            <consortium name="The Broad Institute Genomics Platform"/>
            <consortium name="The Broad Institute Genome Sequencing Center for Infectious Disease"/>
            <person name="Wu L."/>
            <person name="Ma J."/>
        </authorList>
    </citation>
    <scope>NUCLEOTIDE SEQUENCE [LARGE SCALE GENOMIC DNA]</scope>
    <source>
        <strain evidence="4">CGMCC 1.12664</strain>
    </source>
</reference>
<proteinExistence type="predicted"/>